<reference evidence="1 2" key="1">
    <citation type="journal article" date="2012" name="Stand. Genomic Sci.">
        <title>Complete genome sequencing and analysis of Saprospira grandis str. Lewin, a predatory marine bacterium.</title>
        <authorList>
            <person name="Saw J.H."/>
            <person name="Yuryev A."/>
            <person name="Kanbe M."/>
            <person name="Hou S."/>
            <person name="Young A.G."/>
            <person name="Aizawa S."/>
            <person name="Alam M."/>
        </authorList>
    </citation>
    <scope>NUCLEOTIDE SEQUENCE [LARGE SCALE GENOMIC DNA]</scope>
    <source>
        <strain evidence="1 2">Lewin</strain>
    </source>
</reference>
<dbReference type="Proteomes" id="UP000007519">
    <property type="component" value="Chromosome"/>
</dbReference>
<dbReference type="EMBL" id="CP002831">
    <property type="protein sequence ID" value="AFC23634.1"/>
    <property type="molecule type" value="Genomic_DNA"/>
</dbReference>
<dbReference type="AlphaFoldDB" id="H6L2H6"/>
<dbReference type="HOGENOM" id="CLU_539427_0_0_10"/>
<dbReference type="eggNOG" id="COG0457">
    <property type="taxonomic scope" value="Bacteria"/>
</dbReference>
<evidence type="ECO:0000313" key="1">
    <source>
        <dbReference type="EMBL" id="AFC23634.1"/>
    </source>
</evidence>
<keyword evidence="2" id="KW-1185">Reference proteome</keyword>
<proteinExistence type="predicted"/>
<accession>H6L2H6</accession>
<evidence type="ECO:0000313" key="2">
    <source>
        <dbReference type="Proteomes" id="UP000007519"/>
    </source>
</evidence>
<protein>
    <submittedName>
        <fullName evidence="1">Uncharacterized protein</fullName>
    </submittedName>
</protein>
<dbReference type="KEGG" id="sgn:SGRA_0898"/>
<sequence>MKHILEIAKIVTKKKVKKIEIFDDYSLSQKSSKFNDFYEAVVNDKFETDEQAAEYLYGSPSTDDKYRQLKSRFKKRLLNTLFFLDVNLPSASDYNRAYFSSNKDWTLIKILLSNKAYGTAAYLARQLMTTAQKFQFADVIVNCARILREHYALRDENERLYEEYDQLCKQYQNVLDAEIRSEELYQRVVINYYKPHSKNQDLAGRINVYCQALEGLADLYQSPIVHYHRYMVWAYRYEMLQDYEQMMGVCQDSEQYVAEHPEFYRDDKFAEIMIKKLSAILHMGQYTPSIAPALYKQAMSLQDTDSWFQLMEFFFLLALHGEHYEQAQQVFYEVIGDARFERLEREDQEKWNAFEIYLSYLHQFYPVLKNIEPKSSRAKRRKRFRLHKFLSDPLEFSKSERMLKVSHLIAQLLFHLEMLDVGAAQAKAEYLKEIANRRLRREEHYRTIQFIRLLYQLSKANFDFAQIGIYQKYLDRLAEEPFRYRGMIDEFEVINYSHLWTLLLERLRDLEISQASPLN</sequence>
<dbReference type="OrthoDB" id="1490648at2"/>
<dbReference type="STRING" id="984262.SGRA_0898"/>
<organism evidence="1 2">
    <name type="scientific">Saprospira grandis (strain Lewin)</name>
    <dbReference type="NCBI Taxonomy" id="984262"/>
    <lineage>
        <taxon>Bacteria</taxon>
        <taxon>Pseudomonadati</taxon>
        <taxon>Bacteroidota</taxon>
        <taxon>Saprospiria</taxon>
        <taxon>Saprospirales</taxon>
        <taxon>Saprospiraceae</taxon>
        <taxon>Saprospira</taxon>
    </lineage>
</organism>
<gene>
    <name evidence="1" type="ordered locus">SGRA_0898</name>
</gene>
<name>H6L2H6_SAPGL</name>
<dbReference type="RefSeq" id="WP_015691285.1">
    <property type="nucleotide sequence ID" value="NC_016940.1"/>
</dbReference>